<keyword evidence="2 4" id="KW-0808">Transferase</keyword>
<keyword evidence="1 4" id="KW-0489">Methyltransferase</keyword>
<gene>
    <name evidence="4" type="ORF">B1B_16032</name>
</gene>
<protein>
    <submittedName>
        <fullName evidence="4">O-methyltransferase family protein</fullName>
    </submittedName>
</protein>
<accession>T0YQ42</accession>
<organism evidence="4">
    <name type="scientific">mine drainage metagenome</name>
    <dbReference type="NCBI Taxonomy" id="410659"/>
    <lineage>
        <taxon>unclassified sequences</taxon>
        <taxon>metagenomes</taxon>
        <taxon>ecological metagenomes</taxon>
    </lineage>
</organism>
<evidence type="ECO:0000313" key="4">
    <source>
        <dbReference type="EMBL" id="EQD37681.1"/>
    </source>
</evidence>
<comment type="caution">
    <text evidence="4">The sequence shown here is derived from an EMBL/GenBank/DDBJ whole genome shotgun (WGS) entry which is preliminary data.</text>
</comment>
<dbReference type="Gene3D" id="3.40.50.150">
    <property type="entry name" value="Vaccinia Virus protein VP39"/>
    <property type="match status" value="1"/>
</dbReference>
<sequence>MAIDQWTEVDDYISSLLVASDPALEQALIDSRMAGLPSIHVSPNQGKLLQILARVLRARSILEIGTLGGYSTIWMGRALPADGHLITLEANSLHAEVARTNIGRAGLGHIVSVRPGKALDTLPLLAEEKLGPFDLTFIDADKPNNPGYFEWALKLSHRGSVIVVDNVVRNGAVRDPNSSDPNVLGVRRMNDLVAAEPRVSATAIQTVGSKGYDGFAIILVDDDL</sequence>
<dbReference type="PANTHER" id="PTHR10509:SF14">
    <property type="entry name" value="CAFFEOYL-COA O-METHYLTRANSFERASE 3-RELATED"/>
    <property type="match status" value="1"/>
</dbReference>
<dbReference type="PROSITE" id="PS51682">
    <property type="entry name" value="SAM_OMT_I"/>
    <property type="match status" value="1"/>
</dbReference>
<evidence type="ECO:0000256" key="2">
    <source>
        <dbReference type="ARBA" id="ARBA00022679"/>
    </source>
</evidence>
<dbReference type="GO" id="GO:0008171">
    <property type="term" value="F:O-methyltransferase activity"/>
    <property type="evidence" value="ECO:0007669"/>
    <property type="project" value="InterPro"/>
</dbReference>
<dbReference type="InterPro" id="IPR002935">
    <property type="entry name" value="SAM_O-MeTrfase"/>
</dbReference>
<name>T0YQ42_9ZZZZ</name>
<keyword evidence="3" id="KW-0949">S-adenosyl-L-methionine</keyword>
<dbReference type="PANTHER" id="PTHR10509">
    <property type="entry name" value="O-METHYLTRANSFERASE-RELATED"/>
    <property type="match status" value="1"/>
</dbReference>
<dbReference type="InterPro" id="IPR029063">
    <property type="entry name" value="SAM-dependent_MTases_sf"/>
</dbReference>
<dbReference type="GO" id="GO:0032259">
    <property type="term" value="P:methylation"/>
    <property type="evidence" value="ECO:0007669"/>
    <property type="project" value="UniProtKB-KW"/>
</dbReference>
<reference evidence="4" key="2">
    <citation type="journal article" date="2014" name="ISME J.">
        <title>Microbial stratification in low pH oxic and suboxic macroscopic growths along an acid mine drainage.</title>
        <authorList>
            <person name="Mendez-Garcia C."/>
            <person name="Mesa V."/>
            <person name="Sprenger R.R."/>
            <person name="Richter M."/>
            <person name="Diez M.S."/>
            <person name="Solano J."/>
            <person name="Bargiela R."/>
            <person name="Golyshina O.V."/>
            <person name="Manteca A."/>
            <person name="Ramos J.L."/>
            <person name="Gallego J.R."/>
            <person name="Llorente I."/>
            <person name="Martins Dos Santos V.A."/>
            <person name="Jensen O.N."/>
            <person name="Pelaez A.I."/>
            <person name="Sanchez J."/>
            <person name="Ferrer M."/>
        </authorList>
    </citation>
    <scope>NUCLEOTIDE SEQUENCE</scope>
</reference>
<dbReference type="InterPro" id="IPR050362">
    <property type="entry name" value="Cation-dep_OMT"/>
</dbReference>
<evidence type="ECO:0000256" key="1">
    <source>
        <dbReference type="ARBA" id="ARBA00022603"/>
    </source>
</evidence>
<dbReference type="SUPFAM" id="SSF53335">
    <property type="entry name" value="S-adenosyl-L-methionine-dependent methyltransferases"/>
    <property type="match status" value="1"/>
</dbReference>
<dbReference type="AlphaFoldDB" id="T0YQ42"/>
<evidence type="ECO:0000256" key="3">
    <source>
        <dbReference type="ARBA" id="ARBA00022691"/>
    </source>
</evidence>
<reference evidence="4" key="1">
    <citation type="submission" date="2013-08" db="EMBL/GenBank/DDBJ databases">
        <authorList>
            <person name="Mendez C."/>
            <person name="Richter M."/>
            <person name="Ferrer M."/>
            <person name="Sanchez J."/>
        </authorList>
    </citation>
    <scope>NUCLEOTIDE SEQUENCE</scope>
</reference>
<proteinExistence type="predicted"/>
<dbReference type="EMBL" id="AUZY01010663">
    <property type="protein sequence ID" value="EQD37681.1"/>
    <property type="molecule type" value="Genomic_DNA"/>
</dbReference>
<dbReference type="GO" id="GO:0008757">
    <property type="term" value="F:S-adenosylmethionine-dependent methyltransferase activity"/>
    <property type="evidence" value="ECO:0007669"/>
    <property type="project" value="TreeGrafter"/>
</dbReference>
<dbReference type="Pfam" id="PF01596">
    <property type="entry name" value="Methyltransf_3"/>
    <property type="match status" value="1"/>
</dbReference>